<proteinExistence type="predicted"/>
<dbReference type="RefSeq" id="WP_269295997.1">
    <property type="nucleotide sequence ID" value="NZ_JAKHPH010000012.1"/>
</dbReference>
<dbReference type="AlphaFoldDB" id="A0AAW5WT79"/>
<dbReference type="Proteomes" id="UP001212401">
    <property type="component" value="Unassembled WGS sequence"/>
</dbReference>
<keyword evidence="1 3" id="KW-0808">Transferase</keyword>
<evidence type="ECO:0000259" key="2">
    <source>
        <dbReference type="Pfam" id="PF00534"/>
    </source>
</evidence>
<comment type="caution">
    <text evidence="3">The sequence shown here is derived from an EMBL/GenBank/DDBJ whole genome shotgun (WGS) entry which is preliminary data.</text>
</comment>
<accession>A0AAW5WT79</accession>
<dbReference type="PANTHER" id="PTHR46401:SF2">
    <property type="entry name" value="GLYCOSYLTRANSFERASE WBBK-RELATED"/>
    <property type="match status" value="1"/>
</dbReference>
<dbReference type="Gene3D" id="3.40.50.2000">
    <property type="entry name" value="Glycogen Phosphorylase B"/>
    <property type="match status" value="1"/>
</dbReference>
<dbReference type="SUPFAM" id="SSF53756">
    <property type="entry name" value="UDP-Glycosyltransferase/glycogen phosphorylase"/>
    <property type="match status" value="1"/>
</dbReference>
<dbReference type="InterPro" id="IPR001296">
    <property type="entry name" value="Glyco_trans_1"/>
</dbReference>
<name>A0AAW5WT79_9LACO</name>
<dbReference type="EC" id="2.4.-.-" evidence="3"/>
<gene>
    <name evidence="3" type="ORF">L2724_05620</name>
</gene>
<reference evidence="3" key="1">
    <citation type="submission" date="2022-01" db="EMBL/GenBank/DDBJ databases">
        <title>VMRC isolate genome collection.</title>
        <authorList>
            <person name="France M."/>
            <person name="Rutt L."/>
            <person name="Humphrys M."/>
            <person name="Ravel J."/>
        </authorList>
    </citation>
    <scope>NUCLEOTIDE SEQUENCE</scope>
    <source>
        <strain evidence="3">C0048A1</strain>
    </source>
</reference>
<dbReference type="EMBL" id="JAKHPH010000012">
    <property type="protein sequence ID" value="MCZ3667763.1"/>
    <property type="molecule type" value="Genomic_DNA"/>
</dbReference>
<sequence>MRIVVSDYAASPQSGGTFSILEDFYNDVLQNDFENEWIFILAGKYFPTSDNVRIVVRKDLKQSKIKKLFFELGAGSNFINQYNPDVFISLQNIATLGIRSKSKIVYLHQSIPFFQDHRFSFFNKAERKIALYQRLVGKVIKYTISKVKPTTIVQTNWMKKAVIQQTQLPASKIVTVSPRVPVINDDHLYNNQQTAFFYPATAFLYKNHQLILDAIRILNHQGIKKFEVSLTLTKKQLPLANQNVKLLGFIPREQVLKMYENHILIFPSYIESYGLPMLEAAQKADLIFAADIEVTHEVLSGYSNVYYFDYRDPDTLAQLMRKAIEGKISSDLQPIHLTYRNESLLQTIMRIMEKKGVK</sequence>
<evidence type="ECO:0000256" key="1">
    <source>
        <dbReference type="ARBA" id="ARBA00022679"/>
    </source>
</evidence>
<organism evidence="3 4">
    <name type="scientific">Limosilactobacillus vaginalis</name>
    <dbReference type="NCBI Taxonomy" id="1633"/>
    <lineage>
        <taxon>Bacteria</taxon>
        <taxon>Bacillati</taxon>
        <taxon>Bacillota</taxon>
        <taxon>Bacilli</taxon>
        <taxon>Lactobacillales</taxon>
        <taxon>Lactobacillaceae</taxon>
        <taxon>Limosilactobacillus</taxon>
    </lineage>
</organism>
<protein>
    <submittedName>
        <fullName evidence="3">Glycosyltransferase</fullName>
        <ecNumber evidence="3">2.4.-.-</ecNumber>
    </submittedName>
</protein>
<keyword evidence="3" id="KW-0328">Glycosyltransferase</keyword>
<dbReference type="GO" id="GO:0016757">
    <property type="term" value="F:glycosyltransferase activity"/>
    <property type="evidence" value="ECO:0007669"/>
    <property type="project" value="UniProtKB-KW"/>
</dbReference>
<feature type="domain" description="Glycosyl transferase family 1" evidence="2">
    <location>
        <begin position="188"/>
        <end position="327"/>
    </location>
</feature>
<dbReference type="Pfam" id="PF00534">
    <property type="entry name" value="Glycos_transf_1"/>
    <property type="match status" value="1"/>
</dbReference>
<dbReference type="PANTHER" id="PTHR46401">
    <property type="entry name" value="GLYCOSYLTRANSFERASE WBBK-RELATED"/>
    <property type="match status" value="1"/>
</dbReference>
<evidence type="ECO:0000313" key="4">
    <source>
        <dbReference type="Proteomes" id="UP001212401"/>
    </source>
</evidence>
<dbReference type="GO" id="GO:0009103">
    <property type="term" value="P:lipopolysaccharide biosynthetic process"/>
    <property type="evidence" value="ECO:0007669"/>
    <property type="project" value="TreeGrafter"/>
</dbReference>
<evidence type="ECO:0000313" key="3">
    <source>
        <dbReference type="EMBL" id="MCZ3667763.1"/>
    </source>
</evidence>